<evidence type="ECO:0000256" key="1">
    <source>
        <dbReference type="ARBA" id="ARBA00022729"/>
    </source>
</evidence>
<sequence length="369" mass="41495">MSSYPHVMDAQCRPIVDIAALGAQFAALEVYFARLPSDFDARHLQIFLCSKNTASSWQALPILGVVPLPNGGYYLSFAAHEFSAARKYQFFDADAFTQRSAEAQWRILWRGQELRLRLLPPRISALDAFQEYAYRDIRYFLHSPNTSEQAAPLIICLHGGGEGGSGGEIHSPLLADKMAHWMFGADMQPYFPKAFVLVPQCPTYWLDNFVFNQRLCRAARNYTADLQTIIEQVLAFEPRIDRRRIYLIGASMGAYQSLRLLVAAPQYFAAAALACPAALPDAAEFSGNVPLWLVHAQGDTVAPIEPARQWAQLLRARNYPLRSDFPAAVQVQNQAVNAHGVYLMMYENACFGHETGILEWLSQQRRRCD</sequence>
<gene>
    <name evidence="3" type="ORF">NCTC10717_02066</name>
</gene>
<dbReference type="InterPro" id="IPR000073">
    <property type="entry name" value="AB_hydrolase_1"/>
</dbReference>
<evidence type="ECO:0000313" key="3">
    <source>
        <dbReference type="EMBL" id="SUO98324.1"/>
    </source>
</evidence>
<dbReference type="AlphaFoldDB" id="A0A380N1G1"/>
<proteinExistence type="predicted"/>
<dbReference type="Gene3D" id="3.40.50.1820">
    <property type="entry name" value="alpha/beta hydrolase"/>
    <property type="match status" value="1"/>
</dbReference>
<dbReference type="InterPro" id="IPR050955">
    <property type="entry name" value="Plant_Biomass_Hydrol_Est"/>
</dbReference>
<dbReference type="SUPFAM" id="SSF53474">
    <property type="entry name" value="alpha/beta-Hydrolases"/>
    <property type="match status" value="1"/>
</dbReference>
<evidence type="ECO:0000259" key="2">
    <source>
        <dbReference type="Pfam" id="PF12697"/>
    </source>
</evidence>
<dbReference type="Pfam" id="PF12697">
    <property type="entry name" value="Abhydrolase_6"/>
    <property type="match status" value="1"/>
</dbReference>
<accession>A0A380N1G1</accession>
<keyword evidence="1" id="KW-0732">Signal</keyword>
<feature type="domain" description="AB hydrolase-1" evidence="2">
    <location>
        <begin position="154"/>
        <end position="327"/>
    </location>
</feature>
<reference evidence="3 4" key="1">
    <citation type="submission" date="2018-06" db="EMBL/GenBank/DDBJ databases">
        <authorList>
            <consortium name="Pathogen Informatics"/>
            <person name="Doyle S."/>
        </authorList>
    </citation>
    <scope>NUCLEOTIDE SEQUENCE [LARGE SCALE GENOMIC DNA]</scope>
    <source>
        <strain evidence="3 4">NCTC10717</strain>
    </source>
</reference>
<keyword evidence="4" id="KW-1185">Reference proteome</keyword>
<dbReference type="EMBL" id="UHIA01000004">
    <property type="protein sequence ID" value="SUO98324.1"/>
    <property type="molecule type" value="Genomic_DNA"/>
</dbReference>
<dbReference type="Proteomes" id="UP000254575">
    <property type="component" value="Unassembled WGS sequence"/>
</dbReference>
<protein>
    <submittedName>
        <fullName evidence="3">Poly(3-hydroxybutyrate) depolymerase</fullName>
    </submittedName>
</protein>
<dbReference type="RefSeq" id="WP_115219167.1">
    <property type="nucleotide sequence ID" value="NZ_UHIA01000004.1"/>
</dbReference>
<name>A0A380N1G1_9GAMM</name>
<dbReference type="InterPro" id="IPR029058">
    <property type="entry name" value="AB_hydrolase_fold"/>
</dbReference>
<organism evidence="3 4">
    <name type="scientific">Suttonella indologenes</name>
    <dbReference type="NCBI Taxonomy" id="13276"/>
    <lineage>
        <taxon>Bacteria</taxon>
        <taxon>Pseudomonadati</taxon>
        <taxon>Pseudomonadota</taxon>
        <taxon>Gammaproteobacteria</taxon>
        <taxon>Cardiobacteriales</taxon>
        <taxon>Cardiobacteriaceae</taxon>
        <taxon>Suttonella</taxon>
    </lineage>
</organism>
<dbReference type="PANTHER" id="PTHR43037">
    <property type="entry name" value="UNNAMED PRODUCT-RELATED"/>
    <property type="match status" value="1"/>
</dbReference>
<evidence type="ECO:0000313" key="4">
    <source>
        <dbReference type="Proteomes" id="UP000254575"/>
    </source>
</evidence>
<dbReference type="OrthoDB" id="9764953at2"/>
<dbReference type="PANTHER" id="PTHR43037:SF1">
    <property type="entry name" value="BLL1128 PROTEIN"/>
    <property type="match status" value="1"/>
</dbReference>